<dbReference type="EMBL" id="FNTV01000001">
    <property type="protein sequence ID" value="SEE16120.1"/>
    <property type="molecule type" value="Genomic_DNA"/>
</dbReference>
<dbReference type="Pfam" id="PF01476">
    <property type="entry name" value="LysM"/>
    <property type="match status" value="3"/>
</dbReference>
<dbReference type="Gene3D" id="1.10.530.10">
    <property type="match status" value="1"/>
</dbReference>
<feature type="domain" description="LysM" evidence="3">
    <location>
        <begin position="118"/>
        <end position="162"/>
    </location>
</feature>
<dbReference type="Pfam" id="PF01464">
    <property type="entry name" value="SLT"/>
    <property type="match status" value="1"/>
</dbReference>
<evidence type="ECO:0000313" key="4">
    <source>
        <dbReference type="EMBL" id="SEE16120.1"/>
    </source>
</evidence>
<dbReference type="Gene3D" id="3.10.350.10">
    <property type="entry name" value="LysM domain"/>
    <property type="match status" value="3"/>
</dbReference>
<sequence length="479" mass="47985">MTPTRPSPAATKPATGGKQLVAVATAAIPVVMLSSLGLAAPATAAPAQTGVAPQGVHGAVDSQKVVAAVQARTAAATSRIPSSLVASSVPRAVTALSSAQSSLTTQVASTLKAQSGKVSHTVVAGDTVSGIAAEYGVSVASVLERNKLSADSVIHPGKVLSISGATAAAPSTSTATASASYTVRAGDTLSGIAADHKISLSSIFSLNDLNDGSIIHPGQKVKVGGQSSPAPASNTTAAPAKPASGSEYVIKAGDTLSAIATKNDVSLSALLSANGVDAKAPIFPGKTLTIPGLNAASSEITPITPKPTDTPAALAPEDQVPSTFLHYTYPAAVVSDANKNKAMLLAAPSPSQEQMKELVASTAARMGVDPALAMAFAQQESGFNHQSVSPANAIGTMQVIPDAGEWASGLVGRELNLLDPQDNVTAGVAIIRALLKGAPSETEAIAGYYQGQYSVSVNGLFPDSEVYVAGINANRELFR</sequence>
<dbReference type="SMART" id="SM00257">
    <property type="entry name" value="LysM"/>
    <property type="match status" value="3"/>
</dbReference>
<dbReference type="SUPFAM" id="SSF54106">
    <property type="entry name" value="LysM domain"/>
    <property type="match status" value="3"/>
</dbReference>
<evidence type="ECO:0000313" key="5">
    <source>
        <dbReference type="Proteomes" id="UP000182725"/>
    </source>
</evidence>
<feature type="domain" description="LysM" evidence="3">
    <location>
        <begin position="179"/>
        <end position="223"/>
    </location>
</feature>
<name>A0A1H5GKF6_9MICC</name>
<organism evidence="4 5">
    <name type="scientific">Arthrobacter alpinus</name>
    <dbReference type="NCBI Taxonomy" id="656366"/>
    <lineage>
        <taxon>Bacteria</taxon>
        <taxon>Bacillati</taxon>
        <taxon>Actinomycetota</taxon>
        <taxon>Actinomycetes</taxon>
        <taxon>Micrococcales</taxon>
        <taxon>Micrococcaceae</taxon>
        <taxon>Arthrobacter</taxon>
    </lineage>
</organism>
<dbReference type="SUPFAM" id="SSF53955">
    <property type="entry name" value="Lysozyme-like"/>
    <property type="match status" value="1"/>
</dbReference>
<dbReference type="PANTHER" id="PTHR33734">
    <property type="entry name" value="LYSM DOMAIN-CONTAINING GPI-ANCHORED PROTEIN 2"/>
    <property type="match status" value="1"/>
</dbReference>
<feature type="signal peptide" evidence="2">
    <location>
        <begin position="1"/>
        <end position="44"/>
    </location>
</feature>
<evidence type="ECO:0000256" key="2">
    <source>
        <dbReference type="SAM" id="SignalP"/>
    </source>
</evidence>
<dbReference type="CDD" id="cd00118">
    <property type="entry name" value="LysM"/>
    <property type="match status" value="3"/>
</dbReference>
<evidence type="ECO:0000259" key="3">
    <source>
        <dbReference type="PROSITE" id="PS51782"/>
    </source>
</evidence>
<proteinExistence type="predicted"/>
<dbReference type="PANTHER" id="PTHR33734:SF22">
    <property type="entry name" value="MEMBRANE-BOUND LYTIC MUREIN TRANSGLYCOSYLASE D"/>
    <property type="match status" value="1"/>
</dbReference>
<dbReference type="InterPro" id="IPR023346">
    <property type="entry name" value="Lysozyme-like_dom_sf"/>
</dbReference>
<feature type="chain" id="PRO_5010300115" evidence="2">
    <location>
        <begin position="45"/>
        <end position="479"/>
    </location>
</feature>
<feature type="domain" description="LysM" evidence="3">
    <location>
        <begin position="246"/>
        <end position="290"/>
    </location>
</feature>
<dbReference type="InterPro" id="IPR018392">
    <property type="entry name" value="LysM"/>
</dbReference>
<gene>
    <name evidence="4" type="ORF">SAMN04489740_0787</name>
</gene>
<dbReference type="Proteomes" id="UP000182725">
    <property type="component" value="Unassembled WGS sequence"/>
</dbReference>
<feature type="compositionally biased region" description="Low complexity" evidence="1">
    <location>
        <begin position="227"/>
        <end position="243"/>
    </location>
</feature>
<protein>
    <submittedName>
        <fullName evidence="4">Soluble lytic murein transglycosylase</fullName>
    </submittedName>
</protein>
<dbReference type="InterPro" id="IPR008258">
    <property type="entry name" value="Transglycosylase_SLT_dom_1"/>
</dbReference>
<evidence type="ECO:0000256" key="1">
    <source>
        <dbReference type="SAM" id="MobiDB-lite"/>
    </source>
</evidence>
<dbReference type="AlphaFoldDB" id="A0A1H5GKF6"/>
<reference evidence="4 5" key="1">
    <citation type="submission" date="2016-10" db="EMBL/GenBank/DDBJ databases">
        <authorList>
            <person name="de Groot N.N."/>
        </authorList>
    </citation>
    <scope>NUCLEOTIDE SEQUENCE [LARGE SCALE GENOMIC DNA]</scope>
    <source>
        <strain evidence="4 5">DSM 22274</strain>
    </source>
</reference>
<feature type="region of interest" description="Disordered" evidence="1">
    <location>
        <begin position="217"/>
        <end position="243"/>
    </location>
</feature>
<keyword evidence="2" id="KW-0732">Signal</keyword>
<dbReference type="PROSITE" id="PS51782">
    <property type="entry name" value="LYSM"/>
    <property type="match status" value="3"/>
</dbReference>
<accession>A0A1H5GKF6</accession>
<dbReference type="InterPro" id="IPR036779">
    <property type="entry name" value="LysM_dom_sf"/>
</dbReference>
<dbReference type="RefSeq" id="WP_074710630.1">
    <property type="nucleotide sequence ID" value="NZ_FNTV01000001.1"/>
</dbReference>